<feature type="domain" description="ABC transporter" evidence="12">
    <location>
        <begin position="373"/>
        <end position="608"/>
    </location>
</feature>
<dbReference type="Pfam" id="PF00005">
    <property type="entry name" value="ABC_tran"/>
    <property type="match status" value="1"/>
</dbReference>
<evidence type="ECO:0000256" key="7">
    <source>
        <dbReference type="ARBA" id="ARBA00022840"/>
    </source>
</evidence>
<evidence type="ECO:0000256" key="8">
    <source>
        <dbReference type="ARBA" id="ARBA00022989"/>
    </source>
</evidence>
<dbReference type="FunFam" id="3.40.50.300:FF:001001">
    <property type="entry name" value="Multidrug ABC transporter ATP-binding protein"/>
    <property type="match status" value="1"/>
</dbReference>
<keyword evidence="2" id="KW-0813">Transport</keyword>
<dbReference type="InterPro" id="IPR027417">
    <property type="entry name" value="P-loop_NTPase"/>
</dbReference>
<dbReference type="CDD" id="cd07346">
    <property type="entry name" value="ABC_6TM_exporters"/>
    <property type="match status" value="1"/>
</dbReference>
<keyword evidence="5 11" id="KW-0812">Transmembrane</keyword>
<dbReference type="PANTHER" id="PTHR43394">
    <property type="entry name" value="ATP-DEPENDENT PERMEASE MDL1, MITOCHONDRIAL"/>
    <property type="match status" value="1"/>
</dbReference>
<evidence type="ECO:0000256" key="9">
    <source>
        <dbReference type="ARBA" id="ARBA00023136"/>
    </source>
</evidence>
<keyword evidence="4" id="KW-0997">Cell inner membrane</keyword>
<dbReference type="InterPro" id="IPR039421">
    <property type="entry name" value="Type_1_exporter"/>
</dbReference>
<dbReference type="InterPro" id="IPR003593">
    <property type="entry name" value="AAA+_ATPase"/>
</dbReference>
<accession>A0A2T0Q085</accession>
<dbReference type="Pfam" id="PF00664">
    <property type="entry name" value="ABC_membrane"/>
    <property type="match status" value="1"/>
</dbReference>
<dbReference type="InterPro" id="IPR003439">
    <property type="entry name" value="ABC_transporter-like_ATP-bd"/>
</dbReference>
<evidence type="ECO:0000256" key="5">
    <source>
        <dbReference type="ARBA" id="ARBA00022692"/>
    </source>
</evidence>
<proteinExistence type="predicted"/>
<keyword evidence="7" id="KW-0067">ATP-binding</keyword>
<dbReference type="RefSeq" id="WP_106249048.1">
    <property type="nucleotide sequence ID" value="NZ_PVZC01000006.1"/>
</dbReference>
<keyword evidence="15" id="KW-1185">Reference proteome</keyword>
<keyword evidence="8 11" id="KW-1133">Transmembrane helix</keyword>
<evidence type="ECO:0000313" key="15">
    <source>
        <dbReference type="Proteomes" id="UP000237846"/>
    </source>
</evidence>
<keyword evidence="6" id="KW-0547">Nucleotide-binding</keyword>
<reference evidence="14 15" key="1">
    <citation type="submission" date="2018-03" db="EMBL/GenBank/DDBJ databases">
        <title>Genomic Encyclopedia of Archaeal and Bacterial Type Strains, Phase II (KMG-II): from individual species to whole genera.</title>
        <authorList>
            <person name="Goeker M."/>
        </authorList>
    </citation>
    <scope>NUCLEOTIDE SEQUENCE [LARGE SCALE GENOMIC DNA]</scope>
    <source>
        <strain evidence="14 15">DSM 45601</strain>
    </source>
</reference>
<dbReference type="SUPFAM" id="SSF90123">
    <property type="entry name" value="ABC transporter transmembrane region"/>
    <property type="match status" value="1"/>
</dbReference>
<protein>
    <submittedName>
        <fullName evidence="14">ABC-type multidrug transport system fused ATPase/permease subunit</fullName>
    </submittedName>
</protein>
<feature type="compositionally biased region" description="Basic and acidic residues" evidence="10">
    <location>
        <begin position="1"/>
        <end position="12"/>
    </location>
</feature>
<dbReference type="InterPro" id="IPR036640">
    <property type="entry name" value="ABC1_TM_sf"/>
</dbReference>
<evidence type="ECO:0000256" key="1">
    <source>
        <dbReference type="ARBA" id="ARBA00004651"/>
    </source>
</evidence>
<comment type="subcellular location">
    <subcellularLocation>
        <location evidence="1">Cell membrane</location>
        <topology evidence="1">Multi-pass membrane protein</topology>
    </subcellularLocation>
</comment>
<dbReference type="Gene3D" id="3.40.50.300">
    <property type="entry name" value="P-loop containing nucleotide triphosphate hydrolases"/>
    <property type="match status" value="1"/>
</dbReference>
<comment type="caution">
    <text evidence="14">The sequence shown here is derived from an EMBL/GenBank/DDBJ whole genome shotgun (WGS) entry which is preliminary data.</text>
</comment>
<dbReference type="GO" id="GO:0005524">
    <property type="term" value="F:ATP binding"/>
    <property type="evidence" value="ECO:0007669"/>
    <property type="project" value="UniProtKB-KW"/>
</dbReference>
<dbReference type="OrthoDB" id="9806127at2"/>
<dbReference type="InterPro" id="IPR011527">
    <property type="entry name" value="ABC1_TM_dom"/>
</dbReference>
<feature type="transmembrane region" description="Helical" evidence="11">
    <location>
        <begin position="90"/>
        <end position="109"/>
    </location>
</feature>
<dbReference type="PANTHER" id="PTHR43394:SF1">
    <property type="entry name" value="ATP-BINDING CASSETTE SUB-FAMILY B MEMBER 10, MITOCHONDRIAL"/>
    <property type="match status" value="1"/>
</dbReference>
<dbReference type="SMART" id="SM00382">
    <property type="entry name" value="AAA"/>
    <property type="match status" value="1"/>
</dbReference>
<keyword evidence="9 11" id="KW-0472">Membrane</keyword>
<dbReference type="SUPFAM" id="SSF52540">
    <property type="entry name" value="P-loop containing nucleoside triphosphate hydrolases"/>
    <property type="match status" value="1"/>
</dbReference>
<evidence type="ECO:0000313" key="14">
    <source>
        <dbReference type="EMBL" id="PRX97200.1"/>
    </source>
</evidence>
<feature type="transmembrane region" description="Helical" evidence="11">
    <location>
        <begin position="50"/>
        <end position="70"/>
    </location>
</feature>
<feature type="transmembrane region" description="Helical" evidence="11">
    <location>
        <begin position="273"/>
        <end position="298"/>
    </location>
</feature>
<evidence type="ECO:0000256" key="11">
    <source>
        <dbReference type="SAM" id="Phobius"/>
    </source>
</evidence>
<evidence type="ECO:0000256" key="10">
    <source>
        <dbReference type="SAM" id="MobiDB-lite"/>
    </source>
</evidence>
<dbReference type="Gene3D" id="1.20.1560.10">
    <property type="entry name" value="ABC transporter type 1, transmembrane domain"/>
    <property type="match status" value="1"/>
</dbReference>
<evidence type="ECO:0000256" key="6">
    <source>
        <dbReference type="ARBA" id="ARBA00022741"/>
    </source>
</evidence>
<feature type="domain" description="ABC transmembrane type-1" evidence="13">
    <location>
        <begin position="59"/>
        <end position="332"/>
    </location>
</feature>
<sequence>MTDLSVAERADDPAPAPSAPAAPARALPVADRARMLAETRRIVRRHRARLARVVSVHGAATVAGLCVPYLVGLVVDGLAGGMAPARADLLVALVAGAVVLHAAITYAAVAASARLGERVLAELREDFVSRVLRLPLAVVERAGTGDLVSRTSRDLDQLARAVRFAAPDTVIAGVTLVFTLGAIALVHPVLLLAVLPAAPLLVLSTRWYLRRAGTGYQREMAAYSTLTQGLADTVEGARTVVALGRVRLRRERTDADIAGSYTAERYTLWLRSLWFPALEIGYVIPTVAALLGGGWLYFADVLTLGQAVAATLYFQQVIEPLDRFVSQIDTLQVGAAALRRLLGVAAVDDAPAAPAAESAEAAPADAAARGGELRVRGLRFGYRAGADVLHGIDLDVRPGERLAVVGPSGAGKSTLGRLLAGIHTPREGAITLDGRELGSWPPEELRSRIALVSQEHHVFRTSLRDNVAMVRAGDADDAAVWAALEAVEAAGWVRELPEGLDTAVGSGGRSLSPAQAQQLALARLVLADPHTLILDEATSLLDPRAARQLERSLAAVLRGRTVIAIAHRLHTAHDADRVAVVEGGRITELGGHEELVARDGSYAALWRSWHGRD</sequence>
<feature type="region of interest" description="Disordered" evidence="10">
    <location>
        <begin position="1"/>
        <end position="24"/>
    </location>
</feature>
<dbReference type="GO" id="GO:0015421">
    <property type="term" value="F:ABC-type oligopeptide transporter activity"/>
    <property type="evidence" value="ECO:0007669"/>
    <property type="project" value="TreeGrafter"/>
</dbReference>
<dbReference type="PROSITE" id="PS50893">
    <property type="entry name" value="ABC_TRANSPORTER_2"/>
    <property type="match status" value="1"/>
</dbReference>
<evidence type="ECO:0000256" key="3">
    <source>
        <dbReference type="ARBA" id="ARBA00022475"/>
    </source>
</evidence>
<feature type="transmembrane region" description="Helical" evidence="11">
    <location>
        <begin position="161"/>
        <end position="183"/>
    </location>
</feature>
<organism evidence="14 15">
    <name type="scientific">Allonocardiopsis opalescens</name>
    <dbReference type="NCBI Taxonomy" id="1144618"/>
    <lineage>
        <taxon>Bacteria</taxon>
        <taxon>Bacillati</taxon>
        <taxon>Actinomycetota</taxon>
        <taxon>Actinomycetes</taxon>
        <taxon>Streptosporangiales</taxon>
        <taxon>Allonocardiopsis</taxon>
    </lineage>
</organism>
<dbReference type="GO" id="GO:0005886">
    <property type="term" value="C:plasma membrane"/>
    <property type="evidence" value="ECO:0007669"/>
    <property type="project" value="UniProtKB-SubCell"/>
</dbReference>
<evidence type="ECO:0000259" key="13">
    <source>
        <dbReference type="PROSITE" id="PS50929"/>
    </source>
</evidence>
<dbReference type="PROSITE" id="PS50929">
    <property type="entry name" value="ABC_TM1F"/>
    <property type="match status" value="1"/>
</dbReference>
<evidence type="ECO:0000256" key="2">
    <source>
        <dbReference type="ARBA" id="ARBA00022448"/>
    </source>
</evidence>
<keyword evidence="3" id="KW-1003">Cell membrane</keyword>
<evidence type="ECO:0000259" key="12">
    <source>
        <dbReference type="PROSITE" id="PS50893"/>
    </source>
</evidence>
<dbReference type="GO" id="GO:0016887">
    <property type="term" value="F:ATP hydrolysis activity"/>
    <property type="evidence" value="ECO:0007669"/>
    <property type="project" value="InterPro"/>
</dbReference>
<gene>
    <name evidence="14" type="ORF">CLV72_106236</name>
</gene>
<dbReference type="EMBL" id="PVZC01000006">
    <property type="protein sequence ID" value="PRX97200.1"/>
    <property type="molecule type" value="Genomic_DNA"/>
</dbReference>
<name>A0A2T0Q085_9ACTN</name>
<feature type="transmembrane region" description="Helical" evidence="11">
    <location>
        <begin position="189"/>
        <end position="209"/>
    </location>
</feature>
<dbReference type="Proteomes" id="UP000237846">
    <property type="component" value="Unassembled WGS sequence"/>
</dbReference>
<evidence type="ECO:0000256" key="4">
    <source>
        <dbReference type="ARBA" id="ARBA00022519"/>
    </source>
</evidence>
<dbReference type="AlphaFoldDB" id="A0A2T0Q085"/>